<evidence type="ECO:0000313" key="1">
    <source>
        <dbReference type="EMBL" id="KAI1699889.1"/>
    </source>
</evidence>
<dbReference type="Proteomes" id="UP001201812">
    <property type="component" value="Unassembled WGS sequence"/>
</dbReference>
<name>A0AAD4QW52_9BILA</name>
<evidence type="ECO:0000313" key="2">
    <source>
        <dbReference type="Proteomes" id="UP001201812"/>
    </source>
</evidence>
<proteinExistence type="predicted"/>
<dbReference type="EMBL" id="JAKKPZ010000163">
    <property type="protein sequence ID" value="KAI1699889.1"/>
    <property type="molecule type" value="Genomic_DNA"/>
</dbReference>
<comment type="caution">
    <text evidence="1">The sequence shown here is derived from an EMBL/GenBank/DDBJ whole genome shotgun (WGS) entry which is preliminary data.</text>
</comment>
<sequence>MGGPFALARTKSELILDSRGVDIRPTGGFTLHRIQSSPNVTRERAVWNERYKPEWISSVTAYTPAQSYRYVCNSYNGHPSVSWNRESRFSNCYNWYDRYSRYPPSYSPDWLTRRYYIRGYLPHRRTFGYPHTGYSDYLYSPQPSYLLTGLAF</sequence>
<accession>A0AAD4QW52</accession>
<protein>
    <submittedName>
        <fullName evidence="1">Uncharacterized protein</fullName>
    </submittedName>
</protein>
<keyword evidence="2" id="KW-1185">Reference proteome</keyword>
<organism evidence="1 2">
    <name type="scientific">Ditylenchus destructor</name>
    <dbReference type="NCBI Taxonomy" id="166010"/>
    <lineage>
        <taxon>Eukaryota</taxon>
        <taxon>Metazoa</taxon>
        <taxon>Ecdysozoa</taxon>
        <taxon>Nematoda</taxon>
        <taxon>Chromadorea</taxon>
        <taxon>Rhabditida</taxon>
        <taxon>Tylenchina</taxon>
        <taxon>Tylenchomorpha</taxon>
        <taxon>Sphaerularioidea</taxon>
        <taxon>Anguinidae</taxon>
        <taxon>Anguininae</taxon>
        <taxon>Ditylenchus</taxon>
    </lineage>
</organism>
<reference evidence="1" key="1">
    <citation type="submission" date="2022-01" db="EMBL/GenBank/DDBJ databases">
        <title>Genome Sequence Resource for Two Populations of Ditylenchus destructor, the Migratory Endoparasitic Phytonematode.</title>
        <authorList>
            <person name="Zhang H."/>
            <person name="Lin R."/>
            <person name="Xie B."/>
        </authorList>
    </citation>
    <scope>NUCLEOTIDE SEQUENCE</scope>
    <source>
        <strain evidence="1">BazhouSP</strain>
    </source>
</reference>
<dbReference type="AlphaFoldDB" id="A0AAD4QW52"/>
<gene>
    <name evidence="1" type="ORF">DdX_17040</name>
</gene>